<dbReference type="GO" id="GO:0006508">
    <property type="term" value="P:proteolysis"/>
    <property type="evidence" value="ECO:0007669"/>
    <property type="project" value="InterPro"/>
</dbReference>
<comment type="caution">
    <text evidence="6">The sequence shown here is derived from an EMBL/GenBank/DDBJ whole genome shotgun (WGS) entry which is preliminary data.</text>
</comment>
<dbReference type="FunFam" id="2.40.70.10:FF:000021">
    <property type="entry name" value="Aspartyl protease AED1"/>
    <property type="match status" value="1"/>
</dbReference>
<dbReference type="GO" id="GO:0004190">
    <property type="term" value="F:aspartic-type endopeptidase activity"/>
    <property type="evidence" value="ECO:0007669"/>
    <property type="project" value="InterPro"/>
</dbReference>
<evidence type="ECO:0000259" key="5">
    <source>
        <dbReference type="PROSITE" id="PS51767"/>
    </source>
</evidence>
<comment type="similarity">
    <text evidence="1">Belongs to the peptidase A1 family.</text>
</comment>
<protein>
    <recommendedName>
        <fullName evidence="5">Peptidase A1 domain-containing protein</fullName>
    </recommendedName>
</protein>
<evidence type="ECO:0000256" key="2">
    <source>
        <dbReference type="PIRSR" id="PIRSR601461-1"/>
    </source>
</evidence>
<feature type="active site" evidence="2">
    <location>
        <position position="335"/>
    </location>
</feature>
<dbReference type="Pfam" id="PF14541">
    <property type="entry name" value="TAXi_C"/>
    <property type="match status" value="1"/>
</dbReference>
<dbReference type="InterPro" id="IPR021109">
    <property type="entry name" value="Peptidase_aspartic_dom_sf"/>
</dbReference>
<evidence type="ECO:0000256" key="3">
    <source>
        <dbReference type="SAM" id="MobiDB-lite"/>
    </source>
</evidence>
<dbReference type="PROSITE" id="PS51767">
    <property type="entry name" value="PEPTIDASE_A1"/>
    <property type="match status" value="1"/>
</dbReference>
<dbReference type="Pfam" id="PF14543">
    <property type="entry name" value="TAXi_N"/>
    <property type="match status" value="1"/>
</dbReference>
<evidence type="ECO:0000313" key="7">
    <source>
        <dbReference type="Proteomes" id="UP000249390"/>
    </source>
</evidence>
<gene>
    <name evidence="6" type="ORF">DM860_018304</name>
</gene>
<reference evidence="6 7" key="1">
    <citation type="submission" date="2018-06" db="EMBL/GenBank/DDBJ databases">
        <title>The Genome of Cuscuta australis (Dodder) Provides Insight into the Evolution of Plant Parasitism.</title>
        <authorList>
            <person name="Liu H."/>
        </authorList>
    </citation>
    <scope>NUCLEOTIDE SEQUENCE [LARGE SCALE GENOMIC DNA]</scope>
    <source>
        <strain evidence="7">cv. Yunnan</strain>
        <tissue evidence="6">Vines</tissue>
    </source>
</reference>
<evidence type="ECO:0000256" key="1">
    <source>
        <dbReference type="ARBA" id="ARBA00007447"/>
    </source>
</evidence>
<keyword evidence="7" id="KW-1185">Reference proteome</keyword>
<dbReference type="AlphaFoldDB" id="A0A328DEB6"/>
<feature type="compositionally biased region" description="Polar residues" evidence="3">
    <location>
        <begin position="76"/>
        <end position="86"/>
    </location>
</feature>
<dbReference type="PANTHER" id="PTHR13683">
    <property type="entry name" value="ASPARTYL PROTEASES"/>
    <property type="match status" value="1"/>
</dbReference>
<dbReference type="Proteomes" id="UP000249390">
    <property type="component" value="Unassembled WGS sequence"/>
</dbReference>
<proteinExistence type="inferred from homology"/>
<keyword evidence="4" id="KW-0732">Signal</keyword>
<organism evidence="6 7">
    <name type="scientific">Cuscuta australis</name>
    <dbReference type="NCBI Taxonomy" id="267555"/>
    <lineage>
        <taxon>Eukaryota</taxon>
        <taxon>Viridiplantae</taxon>
        <taxon>Streptophyta</taxon>
        <taxon>Embryophyta</taxon>
        <taxon>Tracheophyta</taxon>
        <taxon>Spermatophyta</taxon>
        <taxon>Magnoliopsida</taxon>
        <taxon>eudicotyledons</taxon>
        <taxon>Gunneridae</taxon>
        <taxon>Pentapetalae</taxon>
        <taxon>asterids</taxon>
        <taxon>lamiids</taxon>
        <taxon>Solanales</taxon>
        <taxon>Convolvulaceae</taxon>
        <taxon>Cuscuteae</taxon>
        <taxon>Cuscuta</taxon>
        <taxon>Cuscuta subgen. Grammica</taxon>
        <taxon>Cuscuta sect. Cleistogrammica</taxon>
    </lineage>
</organism>
<dbReference type="InterPro" id="IPR001461">
    <property type="entry name" value="Aspartic_peptidase_A1"/>
</dbReference>
<sequence>MTRGENLFNQIMFPYGYYCFLLLLLALLTSEAAAATNNFHTIPLTSLLPQSQQSNCNGRSPSHGPDSGPGRVASPLNPSQSQQHGQWPQPGGRGATDLPAHSGLSLSTLNYVVNVSIGSPAKTLSLVFDTGSDITWTQCRPCVKECYRQSFPIFDPWYSKTYSNVSCSSPLCSALVPFKGNCSSATCVYEIRYGDGSYTVGYFAKERLSLTSSSSLSDTFDSFFFGCGQRNHGLLGLASGLLGLSPGKFSVVSQTAKRYDRIFSYCLPTPGGKGGYLEFGNRGGINNNKLIRFTPLTEMKNDASFYYTQLQSISVGGERLQIKPAVFSNAGTIIDSGTVITRLPPDAYKALKSAFAGQMMKKHYTKAQNFSLFDTCFDFSRIGSGFHFRGNVTVEIPSTGILIALDQKFAQVCLAFAGNENPADVGIFGNTQQQTLDVVYDVKNWRLGFG</sequence>
<dbReference type="InterPro" id="IPR032861">
    <property type="entry name" value="TAXi_N"/>
</dbReference>
<feature type="signal peptide" evidence="4">
    <location>
        <begin position="1"/>
        <end position="34"/>
    </location>
</feature>
<dbReference type="EMBL" id="NQVE01000166">
    <property type="protein sequence ID" value="RAL42581.1"/>
    <property type="molecule type" value="Genomic_DNA"/>
</dbReference>
<dbReference type="Gene3D" id="2.40.70.10">
    <property type="entry name" value="Acid Proteases"/>
    <property type="match status" value="2"/>
</dbReference>
<dbReference type="InterPro" id="IPR033121">
    <property type="entry name" value="PEPTIDASE_A1"/>
</dbReference>
<evidence type="ECO:0000256" key="4">
    <source>
        <dbReference type="SAM" id="SignalP"/>
    </source>
</evidence>
<accession>A0A328DEB6</accession>
<dbReference type="SUPFAM" id="SSF50630">
    <property type="entry name" value="Acid proteases"/>
    <property type="match status" value="1"/>
</dbReference>
<name>A0A328DEB6_9ASTE</name>
<feature type="compositionally biased region" description="Polar residues" evidence="3">
    <location>
        <begin position="50"/>
        <end position="60"/>
    </location>
</feature>
<dbReference type="InterPro" id="IPR032799">
    <property type="entry name" value="TAXi_C"/>
</dbReference>
<feature type="region of interest" description="Disordered" evidence="3">
    <location>
        <begin position="50"/>
        <end position="94"/>
    </location>
</feature>
<feature type="domain" description="Peptidase A1" evidence="5">
    <location>
        <begin position="111"/>
        <end position="450"/>
    </location>
</feature>
<feature type="chain" id="PRO_5016367338" description="Peptidase A1 domain-containing protein" evidence="4">
    <location>
        <begin position="35"/>
        <end position="450"/>
    </location>
</feature>
<evidence type="ECO:0000313" key="6">
    <source>
        <dbReference type="EMBL" id="RAL42581.1"/>
    </source>
</evidence>
<feature type="active site" evidence="2">
    <location>
        <position position="129"/>
    </location>
</feature>
<dbReference type="PANTHER" id="PTHR13683:SF750">
    <property type="entry name" value="ASPARTYL PROTEASE AED1"/>
    <property type="match status" value="1"/>
</dbReference>